<name>A0A2P6REZ2_ROSCH</name>
<comment type="similarity">
    <text evidence="1 7">Belongs to the glycosyltransferase 37 family.</text>
</comment>
<dbReference type="Gramene" id="PRQ45003">
    <property type="protein sequence ID" value="PRQ45003"/>
    <property type="gene ID" value="RchiOBHm_Chr3g0485411"/>
</dbReference>
<reference evidence="8 9" key="1">
    <citation type="journal article" date="2018" name="Nat. Genet.">
        <title>The Rosa genome provides new insights in the design of modern roses.</title>
        <authorList>
            <person name="Bendahmane M."/>
        </authorList>
    </citation>
    <scope>NUCLEOTIDE SEQUENCE [LARGE SCALE GENOMIC DNA]</scope>
    <source>
        <strain evidence="9">cv. Old Blush</strain>
    </source>
</reference>
<keyword evidence="5" id="KW-0325">Glycoprotein</keyword>
<dbReference type="STRING" id="74649.A0A2P6REZ2"/>
<evidence type="ECO:0000256" key="6">
    <source>
        <dbReference type="ARBA" id="ARBA00023316"/>
    </source>
</evidence>
<evidence type="ECO:0000256" key="1">
    <source>
        <dbReference type="ARBA" id="ARBA00010481"/>
    </source>
</evidence>
<comment type="caution">
    <text evidence="8">The sequence shown here is derived from an EMBL/GenBank/DDBJ whole genome shotgun (WGS) entry which is preliminary data.</text>
</comment>
<sequence length="57" mass="6330">MRSINKLRSIHTSAQPKRACSEMYLLSLTDVLITISWSTFGYVAQSLGGLTPWITGE</sequence>
<comment type="subcellular location">
    <subcellularLocation>
        <location evidence="7">Golgi apparatus</location>
        <location evidence="7">Golgi stack membrane</location>
        <topology evidence="7">Single-pass type II membrane protein</topology>
    </subcellularLocation>
</comment>
<keyword evidence="3 7" id="KW-0808">Transferase</keyword>
<keyword evidence="7" id="KW-1133">Transmembrane helix</keyword>
<evidence type="ECO:0000313" key="8">
    <source>
        <dbReference type="EMBL" id="PRQ45003.1"/>
    </source>
</evidence>
<evidence type="ECO:0000313" key="9">
    <source>
        <dbReference type="Proteomes" id="UP000238479"/>
    </source>
</evidence>
<evidence type="ECO:0000256" key="2">
    <source>
        <dbReference type="ARBA" id="ARBA00022676"/>
    </source>
</evidence>
<protein>
    <recommendedName>
        <fullName evidence="7">Fucosyltransferase</fullName>
        <ecNumber evidence="7">2.4.1.-</ecNumber>
    </recommendedName>
</protein>
<dbReference type="GO" id="GO:0071555">
    <property type="term" value="P:cell wall organization"/>
    <property type="evidence" value="ECO:0007669"/>
    <property type="project" value="UniProtKB-UniRule"/>
</dbReference>
<evidence type="ECO:0000256" key="3">
    <source>
        <dbReference type="ARBA" id="ARBA00022679"/>
    </source>
</evidence>
<keyword evidence="7" id="KW-0812">Transmembrane</keyword>
<evidence type="ECO:0000256" key="7">
    <source>
        <dbReference type="RuleBase" id="RU367004"/>
    </source>
</evidence>
<comment type="function">
    <text evidence="7">May be involved in cell wall biosynthesis.</text>
</comment>
<gene>
    <name evidence="8" type="ORF">RchiOBHm_Chr3g0485411</name>
</gene>
<dbReference type="Proteomes" id="UP000238479">
    <property type="component" value="Chromosome 3"/>
</dbReference>
<dbReference type="GO" id="GO:0009969">
    <property type="term" value="P:xyloglucan biosynthetic process"/>
    <property type="evidence" value="ECO:0007669"/>
    <property type="project" value="TreeGrafter"/>
</dbReference>
<dbReference type="GO" id="GO:0032580">
    <property type="term" value="C:Golgi cisterna membrane"/>
    <property type="evidence" value="ECO:0007669"/>
    <property type="project" value="UniProtKB-SubCell"/>
</dbReference>
<dbReference type="InterPro" id="IPR004938">
    <property type="entry name" value="XG_FTase"/>
</dbReference>
<organism evidence="8 9">
    <name type="scientific">Rosa chinensis</name>
    <name type="common">China rose</name>
    <dbReference type="NCBI Taxonomy" id="74649"/>
    <lineage>
        <taxon>Eukaryota</taxon>
        <taxon>Viridiplantae</taxon>
        <taxon>Streptophyta</taxon>
        <taxon>Embryophyta</taxon>
        <taxon>Tracheophyta</taxon>
        <taxon>Spermatophyta</taxon>
        <taxon>Magnoliopsida</taxon>
        <taxon>eudicotyledons</taxon>
        <taxon>Gunneridae</taxon>
        <taxon>Pentapetalae</taxon>
        <taxon>rosids</taxon>
        <taxon>fabids</taxon>
        <taxon>Rosales</taxon>
        <taxon>Rosaceae</taxon>
        <taxon>Rosoideae</taxon>
        <taxon>Rosoideae incertae sedis</taxon>
        <taxon>Rosa</taxon>
    </lineage>
</organism>
<dbReference type="EMBL" id="PDCK01000041">
    <property type="protein sequence ID" value="PRQ45003.1"/>
    <property type="molecule type" value="Genomic_DNA"/>
</dbReference>
<feature type="transmembrane region" description="Helical" evidence="7">
    <location>
        <begin position="21"/>
        <end position="43"/>
    </location>
</feature>
<keyword evidence="7" id="KW-0472">Membrane</keyword>
<dbReference type="PANTHER" id="PTHR31889">
    <property type="entry name" value="FUCOSYLTRANSFERASE 2-RELATED"/>
    <property type="match status" value="1"/>
</dbReference>
<evidence type="ECO:0000256" key="5">
    <source>
        <dbReference type="ARBA" id="ARBA00023180"/>
    </source>
</evidence>
<proteinExistence type="inferred from homology"/>
<evidence type="ECO:0000256" key="4">
    <source>
        <dbReference type="ARBA" id="ARBA00023034"/>
    </source>
</evidence>
<keyword evidence="9" id="KW-1185">Reference proteome</keyword>
<dbReference type="GO" id="GO:0008107">
    <property type="term" value="F:galactoside 2-alpha-L-fucosyltransferase activity"/>
    <property type="evidence" value="ECO:0007669"/>
    <property type="project" value="InterPro"/>
</dbReference>
<dbReference type="AlphaFoldDB" id="A0A2P6REZ2"/>
<keyword evidence="2 7" id="KW-0328">Glycosyltransferase</keyword>
<keyword evidence="4 7" id="KW-0333">Golgi apparatus</keyword>
<dbReference type="PANTHER" id="PTHR31889:SF2">
    <property type="entry name" value="FUCOSYLTRANSFERASE 3"/>
    <property type="match status" value="1"/>
</dbReference>
<keyword evidence="6 7" id="KW-0961">Cell wall biogenesis/degradation</keyword>
<accession>A0A2P6REZ2</accession>
<dbReference type="Pfam" id="PF03254">
    <property type="entry name" value="XG_FTase"/>
    <property type="match status" value="1"/>
</dbReference>
<dbReference type="EC" id="2.4.1.-" evidence="7"/>
<dbReference type="GO" id="GO:0042546">
    <property type="term" value="P:cell wall biogenesis"/>
    <property type="evidence" value="ECO:0007669"/>
    <property type="project" value="InterPro"/>
</dbReference>